<feature type="compositionally biased region" description="Basic and acidic residues" evidence="1">
    <location>
        <begin position="202"/>
        <end position="218"/>
    </location>
</feature>
<sequence precursor="true">MKIINEEHMIKRLFKKLMGGLVVLLVCLAAIGGKAYADKGELYSCVIRRDYRHPVSGQIEDSGGEHAFEIGQGMVEGTVYSNGMLEVTSAGDLYLTFRMSLADFSGNYQFWVQPGGTGAFQAAAYSVTKVGTDTNGTTKDIAIALPDVNTVVRGSMYVEPMGREVVFYLSPSELQEGYSGDMVASFAAGEAKTDHAVTAPAKADEKKAPSKPDSKDAKSAPNPSARPVGQSSSPKKQSNPSKKGQAVGLSTSLDKSKQESSQKPVNNPLPVLVYYVPTALLLSGALVLFIKKKRKNNEESH</sequence>
<dbReference type="Pfam" id="PF11545">
    <property type="entry name" value="HemeBinding_Shp"/>
    <property type="match status" value="1"/>
</dbReference>
<protein>
    <submittedName>
        <fullName evidence="4">Heme-binding protein</fullName>
    </submittedName>
</protein>
<name>C0M6J1_STRE4</name>
<dbReference type="OrthoDB" id="2237216at2"/>
<evidence type="ECO:0000256" key="1">
    <source>
        <dbReference type="SAM" id="MobiDB-lite"/>
    </source>
</evidence>
<reference evidence="4 5" key="1">
    <citation type="journal article" date="2009" name="PLoS Pathog.">
        <title>Genomic evidence for the evolution of Streptococcus equi: host restriction, increased virulence, and genetic exchange with human pathogens.</title>
        <authorList>
            <person name="Holden M.T.G."/>
            <person name="Heather Z."/>
            <person name="Paillot R."/>
            <person name="Steward K.F."/>
            <person name="Webb K."/>
            <person name="Ainslie F."/>
            <person name="Jourdan T."/>
            <person name="Bason N.C."/>
            <person name="Holroyd N.E."/>
            <person name="Mungall K."/>
            <person name="Quail M.A."/>
            <person name="Sanders M."/>
            <person name="Simmonds M."/>
            <person name="Willey D."/>
            <person name="Brooks K."/>
            <person name="Aanensen D.M."/>
            <person name="Spratt B.G."/>
            <person name="Jolley K.A."/>
            <person name="Maiden M.C.J."/>
            <person name="Kehoe M."/>
            <person name="Chanter N."/>
            <person name="Bentley S.D."/>
            <person name="Robinson C."/>
            <person name="Maskell D.J."/>
            <person name="Parkhill J."/>
            <person name="Waller A.S."/>
        </authorList>
    </citation>
    <scope>NUCLEOTIDE SEQUENCE [LARGE SCALE GENOMIC DNA]</scope>
    <source>
        <strain evidence="4 5">4047</strain>
    </source>
</reference>
<organism evidence="4 5">
    <name type="scientific">Streptococcus equi subsp. equi (strain 4047)</name>
    <dbReference type="NCBI Taxonomy" id="553482"/>
    <lineage>
        <taxon>Bacteria</taxon>
        <taxon>Bacillati</taxon>
        <taxon>Bacillota</taxon>
        <taxon>Bacilli</taxon>
        <taxon>Lactobacillales</taxon>
        <taxon>Streptococcaceae</taxon>
        <taxon>Streptococcus</taxon>
    </lineage>
</organism>
<dbReference type="EMBL" id="FM204883">
    <property type="protein sequence ID" value="CAW92622.1"/>
    <property type="molecule type" value="Genomic_DNA"/>
</dbReference>
<feature type="compositionally biased region" description="Low complexity" evidence="1">
    <location>
        <begin position="230"/>
        <end position="243"/>
    </location>
</feature>
<keyword evidence="2" id="KW-0472">Membrane</keyword>
<accession>C0M6J1</accession>
<dbReference type="HOGENOM" id="CLU_068388_0_0_9"/>
<evidence type="ECO:0000256" key="2">
    <source>
        <dbReference type="SAM" id="Phobius"/>
    </source>
</evidence>
<evidence type="ECO:0000313" key="5">
    <source>
        <dbReference type="Proteomes" id="UP000001365"/>
    </source>
</evidence>
<dbReference type="GO" id="GO:0020037">
    <property type="term" value="F:heme binding"/>
    <property type="evidence" value="ECO:0007669"/>
    <property type="project" value="InterPro"/>
</dbReference>
<feature type="transmembrane region" description="Helical" evidence="2">
    <location>
        <begin position="272"/>
        <end position="290"/>
    </location>
</feature>
<proteinExistence type="predicted"/>
<evidence type="ECO:0000313" key="4">
    <source>
        <dbReference type="EMBL" id="CAW92622.1"/>
    </source>
</evidence>
<gene>
    <name evidence="4" type="primary">shp</name>
    <name evidence="4" type="ordered locus">SEQ_0445</name>
</gene>
<feature type="region of interest" description="Disordered" evidence="1">
    <location>
        <begin position="195"/>
        <end position="266"/>
    </location>
</feature>
<dbReference type="Proteomes" id="UP000001365">
    <property type="component" value="Chromosome"/>
</dbReference>
<dbReference type="KEGG" id="seu:SEQ_0445"/>
<dbReference type="InterPro" id="IPR020985">
    <property type="entry name" value="Cell_surface_Shp_haem-bd"/>
</dbReference>
<dbReference type="AlphaFoldDB" id="C0M6J1"/>
<keyword evidence="2" id="KW-1133">Transmembrane helix</keyword>
<dbReference type="InterPro" id="IPR037250">
    <property type="entry name" value="NEAT_dom_sf"/>
</dbReference>
<evidence type="ECO:0000259" key="3">
    <source>
        <dbReference type="Pfam" id="PF11545"/>
    </source>
</evidence>
<dbReference type="Gene3D" id="2.60.40.1850">
    <property type="match status" value="1"/>
</dbReference>
<keyword evidence="2" id="KW-0812">Transmembrane</keyword>
<feature type="domain" description="Cell surface protein Shp haem-binding" evidence="3">
    <location>
        <begin position="40"/>
        <end position="184"/>
    </location>
</feature>